<organism evidence="1">
    <name type="scientific">marine sediment metagenome</name>
    <dbReference type="NCBI Taxonomy" id="412755"/>
    <lineage>
        <taxon>unclassified sequences</taxon>
        <taxon>metagenomes</taxon>
        <taxon>ecological metagenomes</taxon>
    </lineage>
</organism>
<evidence type="ECO:0000313" key="1">
    <source>
        <dbReference type="EMBL" id="KKN55028.1"/>
    </source>
</evidence>
<sequence>MVSICDECGNDTVEYYHRFDFDCRLCKNCYDSNDFDHDEFGEKDMFRPLSEVS</sequence>
<gene>
    <name evidence="1" type="ORF">LCGC14_0586290</name>
</gene>
<reference evidence="1" key="1">
    <citation type="journal article" date="2015" name="Nature">
        <title>Complex archaea that bridge the gap between prokaryotes and eukaryotes.</title>
        <authorList>
            <person name="Spang A."/>
            <person name="Saw J.H."/>
            <person name="Jorgensen S.L."/>
            <person name="Zaremba-Niedzwiedzka K."/>
            <person name="Martijn J."/>
            <person name="Lind A.E."/>
            <person name="van Eijk R."/>
            <person name="Schleper C."/>
            <person name="Guy L."/>
            <person name="Ettema T.J."/>
        </authorList>
    </citation>
    <scope>NUCLEOTIDE SEQUENCE</scope>
</reference>
<name>A0A0F9UN43_9ZZZZ</name>
<accession>A0A0F9UN43</accession>
<comment type="caution">
    <text evidence="1">The sequence shown here is derived from an EMBL/GenBank/DDBJ whole genome shotgun (WGS) entry which is preliminary data.</text>
</comment>
<protein>
    <submittedName>
        <fullName evidence="1">Uncharacterized protein</fullName>
    </submittedName>
</protein>
<proteinExistence type="predicted"/>
<dbReference type="AlphaFoldDB" id="A0A0F9UN43"/>
<dbReference type="EMBL" id="LAZR01000902">
    <property type="protein sequence ID" value="KKN55028.1"/>
    <property type="molecule type" value="Genomic_DNA"/>
</dbReference>